<evidence type="ECO:0000313" key="7">
    <source>
        <dbReference type="EnsemblMetazoa" id="AMAM007311-PA"/>
    </source>
</evidence>
<keyword evidence="4 5" id="KW-0472">Membrane</keyword>
<dbReference type="GO" id="GO:0055085">
    <property type="term" value="P:transmembrane transport"/>
    <property type="evidence" value="ECO:0007669"/>
    <property type="project" value="InterPro"/>
</dbReference>
<feature type="domain" description="SLC26A/SulP transporter" evidence="6">
    <location>
        <begin position="24"/>
        <end position="290"/>
    </location>
</feature>
<keyword evidence="2 5" id="KW-0812">Transmembrane</keyword>
<dbReference type="VEuPathDB" id="VectorBase:AMAM007311"/>
<evidence type="ECO:0000313" key="8">
    <source>
        <dbReference type="Proteomes" id="UP000075901"/>
    </source>
</evidence>
<dbReference type="AlphaFoldDB" id="A0A182SI71"/>
<evidence type="ECO:0000259" key="6">
    <source>
        <dbReference type="Pfam" id="PF00916"/>
    </source>
</evidence>
<evidence type="ECO:0000256" key="3">
    <source>
        <dbReference type="ARBA" id="ARBA00022989"/>
    </source>
</evidence>
<dbReference type="Pfam" id="PF00916">
    <property type="entry name" value="Sulfate_transp"/>
    <property type="match status" value="1"/>
</dbReference>
<reference evidence="7" key="2">
    <citation type="submission" date="2020-05" db="UniProtKB">
        <authorList>
            <consortium name="EnsemblMetazoa"/>
        </authorList>
    </citation>
    <scope>IDENTIFICATION</scope>
    <source>
        <strain evidence="7">maculatus3</strain>
    </source>
</reference>
<dbReference type="GO" id="GO:0016020">
    <property type="term" value="C:membrane"/>
    <property type="evidence" value="ECO:0007669"/>
    <property type="project" value="UniProtKB-SubCell"/>
</dbReference>
<dbReference type="PANTHER" id="PTHR11814">
    <property type="entry name" value="SULFATE TRANSPORTER"/>
    <property type="match status" value="1"/>
</dbReference>
<dbReference type="EnsemblMetazoa" id="AMAM007311-RA">
    <property type="protein sequence ID" value="AMAM007311-PA"/>
    <property type="gene ID" value="AMAM007311"/>
</dbReference>
<proteinExistence type="predicted"/>
<comment type="subcellular location">
    <subcellularLocation>
        <location evidence="1">Membrane</location>
        <topology evidence="1">Multi-pass membrane protein</topology>
    </subcellularLocation>
</comment>
<evidence type="ECO:0000256" key="2">
    <source>
        <dbReference type="ARBA" id="ARBA00022692"/>
    </source>
</evidence>
<evidence type="ECO:0000256" key="4">
    <source>
        <dbReference type="ARBA" id="ARBA00023136"/>
    </source>
</evidence>
<dbReference type="Proteomes" id="UP000075901">
    <property type="component" value="Unassembled WGS sequence"/>
</dbReference>
<feature type="transmembrane region" description="Helical" evidence="5">
    <location>
        <begin position="102"/>
        <end position="120"/>
    </location>
</feature>
<protein>
    <recommendedName>
        <fullName evidence="6">SLC26A/SulP transporter domain-containing protein</fullName>
    </recommendedName>
</protein>
<dbReference type="InterPro" id="IPR001902">
    <property type="entry name" value="SLC26A/SulP_fam"/>
</dbReference>
<keyword evidence="3 5" id="KW-1133">Transmembrane helix</keyword>
<name>A0A182SI71_9DIPT</name>
<feature type="transmembrane region" description="Helical" evidence="5">
    <location>
        <begin position="77"/>
        <end position="96"/>
    </location>
</feature>
<evidence type="ECO:0000256" key="5">
    <source>
        <dbReference type="SAM" id="Phobius"/>
    </source>
</evidence>
<keyword evidence="8" id="KW-1185">Reference proteome</keyword>
<accession>A0A182SI71</accession>
<organism evidence="7 8">
    <name type="scientific">Anopheles maculatus</name>
    <dbReference type="NCBI Taxonomy" id="74869"/>
    <lineage>
        <taxon>Eukaryota</taxon>
        <taxon>Metazoa</taxon>
        <taxon>Ecdysozoa</taxon>
        <taxon>Arthropoda</taxon>
        <taxon>Hexapoda</taxon>
        <taxon>Insecta</taxon>
        <taxon>Pterygota</taxon>
        <taxon>Neoptera</taxon>
        <taxon>Endopterygota</taxon>
        <taxon>Diptera</taxon>
        <taxon>Nematocera</taxon>
        <taxon>Culicoidea</taxon>
        <taxon>Culicidae</taxon>
        <taxon>Anophelinae</taxon>
        <taxon>Anopheles</taxon>
        <taxon>Anopheles maculatus group</taxon>
    </lineage>
</organism>
<feature type="transmembrane region" description="Helical" evidence="5">
    <location>
        <begin position="51"/>
        <end position="70"/>
    </location>
</feature>
<feature type="transmembrane region" description="Helical" evidence="5">
    <location>
        <begin position="28"/>
        <end position="45"/>
    </location>
</feature>
<sequence>MQWTSLQNVAPGLTNLLAYERSWLKPDIRAGLSVAAVALPVAIAYAELAGVSAIVGLYSCILPMIAYAIFGSSRQLIVGPDAATCAVIAAVVTPLAAGNTELHWQLTIVMTLMMGTWCLIASRFRLGAIADLLSRPILNGLLNGVALTIIVNQISKVLGYTSPSSELIERILALPENLLSSHWPTMGISLLTLLILLGVHYARPNWPAPLFAVVLTTALAWAANLPRFGIETVSGYTGGGLPMVSWPDFKPGLLRDLVIPALNLAVVSFVSMMLTARSFAAKNGYEVDAD</sequence>
<feature type="transmembrane region" description="Helical" evidence="5">
    <location>
        <begin position="206"/>
        <end position="223"/>
    </location>
</feature>
<feature type="transmembrane region" description="Helical" evidence="5">
    <location>
        <begin position="141"/>
        <end position="161"/>
    </location>
</feature>
<reference evidence="8" key="1">
    <citation type="submission" date="2013-09" db="EMBL/GenBank/DDBJ databases">
        <title>The Genome Sequence of Anopheles maculatus species B.</title>
        <authorList>
            <consortium name="The Broad Institute Genomics Platform"/>
            <person name="Neafsey D.E."/>
            <person name="Besansky N."/>
            <person name="Howell P."/>
            <person name="Walton C."/>
            <person name="Young S.K."/>
            <person name="Zeng Q."/>
            <person name="Gargeya S."/>
            <person name="Fitzgerald M."/>
            <person name="Haas B."/>
            <person name="Abouelleil A."/>
            <person name="Allen A.W."/>
            <person name="Alvarado L."/>
            <person name="Arachchi H.M."/>
            <person name="Berlin A.M."/>
            <person name="Chapman S.B."/>
            <person name="Gainer-Dewar J."/>
            <person name="Goldberg J."/>
            <person name="Griggs A."/>
            <person name="Gujja S."/>
            <person name="Hansen M."/>
            <person name="Howarth C."/>
            <person name="Imamovic A."/>
            <person name="Ireland A."/>
            <person name="Larimer J."/>
            <person name="McCowan C."/>
            <person name="Murphy C."/>
            <person name="Pearson M."/>
            <person name="Poon T.W."/>
            <person name="Priest M."/>
            <person name="Roberts A."/>
            <person name="Saif S."/>
            <person name="Shea T."/>
            <person name="Sisk P."/>
            <person name="Sykes S."/>
            <person name="Wortman J."/>
            <person name="Nusbaum C."/>
            <person name="Birren B."/>
        </authorList>
    </citation>
    <scope>NUCLEOTIDE SEQUENCE [LARGE SCALE GENOMIC DNA]</scope>
    <source>
        <strain evidence="8">maculatus3</strain>
    </source>
</reference>
<feature type="transmembrane region" description="Helical" evidence="5">
    <location>
        <begin position="257"/>
        <end position="276"/>
    </location>
</feature>
<evidence type="ECO:0000256" key="1">
    <source>
        <dbReference type="ARBA" id="ARBA00004141"/>
    </source>
</evidence>
<feature type="transmembrane region" description="Helical" evidence="5">
    <location>
        <begin position="181"/>
        <end position="199"/>
    </location>
</feature>
<dbReference type="InterPro" id="IPR011547">
    <property type="entry name" value="SLC26A/SulP_dom"/>
</dbReference>